<dbReference type="EMBL" id="KB822721">
    <property type="protein sequence ID" value="ETN39675.1"/>
    <property type="molecule type" value="Genomic_DNA"/>
</dbReference>
<dbReference type="VEuPathDB" id="FungiDB:HMPREF1541_05901"/>
<evidence type="ECO:0008006" key="4">
    <source>
        <dbReference type="Google" id="ProtNLM"/>
    </source>
</evidence>
<dbReference type="Proteomes" id="UP000030752">
    <property type="component" value="Unassembled WGS sequence"/>
</dbReference>
<dbReference type="GO" id="GO:0016491">
    <property type="term" value="F:oxidoreductase activity"/>
    <property type="evidence" value="ECO:0007669"/>
    <property type="project" value="InterPro"/>
</dbReference>
<accession>W2RTM4</accession>
<dbReference type="HOGENOM" id="CLU_115019_1_0_1"/>
<dbReference type="GeneID" id="19973240"/>
<dbReference type="NCBIfam" id="TIGR02118">
    <property type="entry name" value="EthD family reductase"/>
    <property type="match status" value="1"/>
</dbReference>
<dbReference type="RefSeq" id="XP_008718460.1">
    <property type="nucleotide sequence ID" value="XM_008720238.1"/>
</dbReference>
<reference evidence="2 3" key="1">
    <citation type="submission" date="2013-03" db="EMBL/GenBank/DDBJ databases">
        <title>The Genome Sequence of Phialophora europaea CBS 101466.</title>
        <authorList>
            <consortium name="The Broad Institute Genomics Platform"/>
            <person name="Cuomo C."/>
            <person name="de Hoog S."/>
            <person name="Gorbushina A."/>
            <person name="Walker B."/>
            <person name="Young S.K."/>
            <person name="Zeng Q."/>
            <person name="Gargeya S."/>
            <person name="Fitzgerald M."/>
            <person name="Haas B."/>
            <person name="Abouelleil A."/>
            <person name="Allen A.W."/>
            <person name="Alvarado L."/>
            <person name="Arachchi H.M."/>
            <person name="Berlin A.M."/>
            <person name="Chapman S.B."/>
            <person name="Gainer-Dewar J."/>
            <person name="Goldberg J."/>
            <person name="Griggs A."/>
            <person name="Gujja S."/>
            <person name="Hansen M."/>
            <person name="Howarth C."/>
            <person name="Imamovic A."/>
            <person name="Ireland A."/>
            <person name="Larimer J."/>
            <person name="McCowan C."/>
            <person name="Murphy C."/>
            <person name="Pearson M."/>
            <person name="Poon T.W."/>
            <person name="Priest M."/>
            <person name="Roberts A."/>
            <person name="Saif S."/>
            <person name="Shea T."/>
            <person name="Sisk P."/>
            <person name="Sykes S."/>
            <person name="Wortman J."/>
            <person name="Nusbaum C."/>
            <person name="Birren B."/>
        </authorList>
    </citation>
    <scope>NUCLEOTIDE SEQUENCE [LARGE SCALE GENOMIC DNA]</scope>
    <source>
        <strain evidence="2 3">CBS 101466</strain>
    </source>
</reference>
<gene>
    <name evidence="2" type="ORF">HMPREF1541_05901</name>
</gene>
<evidence type="ECO:0000256" key="1">
    <source>
        <dbReference type="ARBA" id="ARBA00005986"/>
    </source>
</evidence>
<comment type="similarity">
    <text evidence="1">Belongs to the tpcK family.</text>
</comment>
<dbReference type="OrthoDB" id="4892971at2759"/>
<dbReference type="InParanoid" id="W2RTM4"/>
<dbReference type="STRING" id="1220924.W2RTM4"/>
<dbReference type="PANTHER" id="PTHR40260">
    <property type="entry name" value="BLR8190 PROTEIN"/>
    <property type="match status" value="1"/>
</dbReference>
<sequence>MSSPTYITTISYPRIPNSRFDRDYYLHKHMPLASAIWAPHNVKVLAVFATEDPNAPYQLQAILEWESKEAWERARAAEATQKLLEDMPRYTDVEAVFAEGTRLL</sequence>
<evidence type="ECO:0000313" key="2">
    <source>
        <dbReference type="EMBL" id="ETN39675.1"/>
    </source>
</evidence>
<organism evidence="2 3">
    <name type="scientific">Cyphellophora europaea (strain CBS 101466)</name>
    <name type="common">Phialophora europaea</name>
    <dbReference type="NCBI Taxonomy" id="1220924"/>
    <lineage>
        <taxon>Eukaryota</taxon>
        <taxon>Fungi</taxon>
        <taxon>Dikarya</taxon>
        <taxon>Ascomycota</taxon>
        <taxon>Pezizomycotina</taxon>
        <taxon>Eurotiomycetes</taxon>
        <taxon>Chaetothyriomycetidae</taxon>
        <taxon>Chaetothyriales</taxon>
        <taxon>Cyphellophoraceae</taxon>
        <taxon>Cyphellophora</taxon>
    </lineage>
</organism>
<keyword evidence="3" id="KW-1185">Reference proteome</keyword>
<name>W2RTM4_CYPE1</name>
<dbReference type="PANTHER" id="PTHR40260:SF2">
    <property type="entry name" value="BLR8190 PROTEIN"/>
    <property type="match status" value="1"/>
</dbReference>
<dbReference type="AlphaFoldDB" id="W2RTM4"/>
<protein>
    <recommendedName>
        <fullName evidence="4">EthD domain-containing protein</fullName>
    </recommendedName>
</protein>
<dbReference type="Gene3D" id="3.30.70.100">
    <property type="match status" value="1"/>
</dbReference>
<dbReference type="InterPro" id="IPR011008">
    <property type="entry name" value="Dimeric_a/b-barrel"/>
</dbReference>
<dbReference type="SUPFAM" id="SSF54909">
    <property type="entry name" value="Dimeric alpha+beta barrel"/>
    <property type="match status" value="1"/>
</dbReference>
<evidence type="ECO:0000313" key="3">
    <source>
        <dbReference type="Proteomes" id="UP000030752"/>
    </source>
</evidence>
<proteinExistence type="inferred from homology"/>
<dbReference type="InterPro" id="IPR009799">
    <property type="entry name" value="EthD_dom"/>
</dbReference>